<comment type="caution">
    <text evidence="14">The sequence shown here is derived from an EMBL/GenBank/DDBJ whole genome shotgun (WGS) entry which is preliminary data.</text>
</comment>
<evidence type="ECO:0000256" key="6">
    <source>
        <dbReference type="ARBA" id="ARBA00022837"/>
    </source>
</evidence>
<dbReference type="GO" id="GO:0046872">
    <property type="term" value="F:metal ion binding"/>
    <property type="evidence" value="ECO:0007669"/>
    <property type="project" value="UniProtKB-KW"/>
</dbReference>
<dbReference type="InterPro" id="IPR009003">
    <property type="entry name" value="Peptidase_S1_PA"/>
</dbReference>
<gene>
    <name evidence="14" type="ORF">LNINA_LOCUS11365</name>
</gene>
<dbReference type="FunFam" id="2.40.10.10:FF:000078">
    <property type="entry name" value="Serine protease H137"/>
    <property type="match status" value="1"/>
</dbReference>
<comment type="similarity">
    <text evidence="10 12">Belongs to the peptidase S1 family. CLIP subfamily.</text>
</comment>
<keyword evidence="5 11" id="KW-0720">Serine protease</keyword>
<keyword evidence="2" id="KW-0479">Metal-binding</keyword>
<keyword evidence="12" id="KW-0964">Secreted</keyword>
<evidence type="ECO:0000256" key="4">
    <source>
        <dbReference type="ARBA" id="ARBA00022801"/>
    </source>
</evidence>
<keyword evidence="1 11" id="KW-0645">Protease</keyword>
<dbReference type="Gene3D" id="3.30.1640.30">
    <property type="match status" value="1"/>
</dbReference>
<dbReference type="GO" id="GO:0005576">
    <property type="term" value="C:extracellular region"/>
    <property type="evidence" value="ECO:0007669"/>
    <property type="project" value="UniProtKB-SubCell"/>
</dbReference>
<dbReference type="AlphaFoldDB" id="A0AAV1JV36"/>
<feature type="domain" description="Peptidase S1" evidence="13">
    <location>
        <begin position="101"/>
        <end position="356"/>
    </location>
</feature>
<dbReference type="InterPro" id="IPR018114">
    <property type="entry name" value="TRYPSIN_HIS"/>
</dbReference>
<sequence length="357" mass="39830">MSTRLILLSVVLLQISGALGRDCRDCMVYTSCPSAKERVEKYQNQDTLNLFESANCGYEDTRPKVCCSSFPKLETRFGDSGREAKEKLLPKNCGRIYGDRIVGGTQAKLYELPWMTLISYVTRDGQRFECGGSIINSRYILTAAHCVVGKKIAGVRVGEYNYLTDVDSSDNPLENTCEEWIQDIYVEEEIPHENYQQLTQGVLNDIALLRVQDEIEFNHPNVKPICLPLSVDLQKKNIVGKNGTVAGWGVTETDMGSPVLLKVDVPVHGKLKCEGFYNRNTAGYRVTNQFCAGELNKDSCGGDSGGPFMVQQSYRGKDSLVQYGIVSFGPRKCGSTFPGVYTDVTKYVDWILDKIRE</sequence>
<organism evidence="14 15">
    <name type="scientific">Leptosia nina</name>
    <dbReference type="NCBI Taxonomy" id="320188"/>
    <lineage>
        <taxon>Eukaryota</taxon>
        <taxon>Metazoa</taxon>
        <taxon>Ecdysozoa</taxon>
        <taxon>Arthropoda</taxon>
        <taxon>Hexapoda</taxon>
        <taxon>Insecta</taxon>
        <taxon>Pterygota</taxon>
        <taxon>Neoptera</taxon>
        <taxon>Endopterygota</taxon>
        <taxon>Lepidoptera</taxon>
        <taxon>Glossata</taxon>
        <taxon>Ditrysia</taxon>
        <taxon>Papilionoidea</taxon>
        <taxon>Pieridae</taxon>
        <taxon>Pierinae</taxon>
        <taxon>Leptosia</taxon>
    </lineage>
</organism>
<dbReference type="Pfam" id="PF00089">
    <property type="entry name" value="Trypsin"/>
    <property type="match status" value="1"/>
</dbReference>
<dbReference type="PROSITE" id="PS00135">
    <property type="entry name" value="TRYPSIN_SER"/>
    <property type="match status" value="1"/>
</dbReference>
<name>A0AAV1JV36_9NEOP</name>
<keyword evidence="6" id="KW-0106">Calcium</keyword>
<dbReference type="EMBL" id="CAVLEF010000140">
    <property type="protein sequence ID" value="CAK1552314.1"/>
    <property type="molecule type" value="Genomic_DNA"/>
</dbReference>
<dbReference type="InterPro" id="IPR051487">
    <property type="entry name" value="Ser/Thr_Proteases_Immune/Dev"/>
</dbReference>
<evidence type="ECO:0000256" key="1">
    <source>
        <dbReference type="ARBA" id="ARBA00022670"/>
    </source>
</evidence>
<dbReference type="GO" id="GO:0004252">
    <property type="term" value="F:serine-type endopeptidase activity"/>
    <property type="evidence" value="ECO:0007669"/>
    <property type="project" value="UniProtKB-UniRule"/>
</dbReference>
<reference evidence="14 15" key="1">
    <citation type="submission" date="2023-11" db="EMBL/GenBank/DDBJ databases">
        <authorList>
            <person name="Okamura Y."/>
        </authorList>
    </citation>
    <scope>NUCLEOTIDE SEQUENCE [LARGE SCALE GENOMIC DNA]</scope>
</reference>
<keyword evidence="9" id="KW-0325">Glycoprotein</keyword>
<dbReference type="InterPro" id="IPR001314">
    <property type="entry name" value="Peptidase_S1A"/>
</dbReference>
<evidence type="ECO:0000256" key="7">
    <source>
        <dbReference type="ARBA" id="ARBA00023145"/>
    </source>
</evidence>
<evidence type="ECO:0000256" key="9">
    <source>
        <dbReference type="ARBA" id="ARBA00023180"/>
    </source>
</evidence>
<evidence type="ECO:0000256" key="12">
    <source>
        <dbReference type="RuleBase" id="RU366078"/>
    </source>
</evidence>
<dbReference type="InterPro" id="IPR043504">
    <property type="entry name" value="Peptidase_S1_PA_chymotrypsin"/>
</dbReference>
<evidence type="ECO:0000256" key="11">
    <source>
        <dbReference type="RuleBase" id="RU363034"/>
    </source>
</evidence>
<dbReference type="PANTHER" id="PTHR24256">
    <property type="entry name" value="TRYPTASE-RELATED"/>
    <property type="match status" value="1"/>
</dbReference>
<feature type="signal peptide" evidence="12">
    <location>
        <begin position="1"/>
        <end position="20"/>
    </location>
</feature>
<feature type="chain" id="PRO_5043112748" description="CLIP domain-containing serine protease" evidence="12">
    <location>
        <begin position="21"/>
        <end position="357"/>
    </location>
</feature>
<keyword evidence="3 12" id="KW-0732">Signal</keyword>
<accession>A0AAV1JV36</accession>
<dbReference type="InterPro" id="IPR033116">
    <property type="entry name" value="TRYPSIN_SER"/>
</dbReference>
<comment type="domain">
    <text evidence="12">The clip domain consists of 35-55 residues which are 'knitted' together usually by 3 conserved disulfide bonds forming a clip-like compact structure.</text>
</comment>
<dbReference type="FunFam" id="2.40.10.10:FF:000028">
    <property type="entry name" value="Serine protease easter"/>
    <property type="match status" value="1"/>
</dbReference>
<dbReference type="InterPro" id="IPR022700">
    <property type="entry name" value="CLIP"/>
</dbReference>
<dbReference type="GO" id="GO:0051604">
    <property type="term" value="P:protein maturation"/>
    <property type="evidence" value="ECO:0007669"/>
    <property type="project" value="UniProtKB-ARBA"/>
</dbReference>
<evidence type="ECO:0000313" key="14">
    <source>
        <dbReference type="EMBL" id="CAK1552314.1"/>
    </source>
</evidence>
<dbReference type="Proteomes" id="UP001497472">
    <property type="component" value="Unassembled WGS sequence"/>
</dbReference>
<evidence type="ECO:0000256" key="2">
    <source>
        <dbReference type="ARBA" id="ARBA00022723"/>
    </source>
</evidence>
<dbReference type="SMART" id="SM00020">
    <property type="entry name" value="Tryp_SPc"/>
    <property type="match status" value="1"/>
</dbReference>
<keyword evidence="15" id="KW-1185">Reference proteome</keyword>
<dbReference type="EC" id="3.4.21.-" evidence="11"/>
<dbReference type="GO" id="GO:0006508">
    <property type="term" value="P:proteolysis"/>
    <property type="evidence" value="ECO:0007669"/>
    <property type="project" value="UniProtKB-KW"/>
</dbReference>
<evidence type="ECO:0000256" key="5">
    <source>
        <dbReference type="ARBA" id="ARBA00022825"/>
    </source>
</evidence>
<proteinExistence type="inferred from homology"/>
<dbReference type="PROSITE" id="PS00134">
    <property type="entry name" value="TRYPSIN_HIS"/>
    <property type="match status" value="1"/>
</dbReference>
<evidence type="ECO:0000313" key="15">
    <source>
        <dbReference type="Proteomes" id="UP001497472"/>
    </source>
</evidence>
<dbReference type="Gene3D" id="2.40.10.10">
    <property type="entry name" value="Trypsin-like serine proteases"/>
    <property type="match status" value="2"/>
</dbReference>
<dbReference type="PROSITE" id="PS50240">
    <property type="entry name" value="TRYPSIN_DOM"/>
    <property type="match status" value="1"/>
</dbReference>
<keyword evidence="8" id="KW-1015">Disulfide bond</keyword>
<dbReference type="InterPro" id="IPR038565">
    <property type="entry name" value="CLIP_sf"/>
</dbReference>
<dbReference type="Pfam" id="PF12032">
    <property type="entry name" value="CLIP"/>
    <property type="match status" value="1"/>
</dbReference>
<keyword evidence="4 11" id="KW-0378">Hydrolase</keyword>
<evidence type="ECO:0000256" key="3">
    <source>
        <dbReference type="ARBA" id="ARBA00022729"/>
    </source>
</evidence>
<dbReference type="SUPFAM" id="SSF50494">
    <property type="entry name" value="Trypsin-like serine proteases"/>
    <property type="match status" value="1"/>
</dbReference>
<evidence type="ECO:0000256" key="10">
    <source>
        <dbReference type="ARBA" id="ARBA00024195"/>
    </source>
</evidence>
<comment type="subcellular location">
    <subcellularLocation>
        <location evidence="12">Secreted</location>
    </subcellularLocation>
</comment>
<evidence type="ECO:0000256" key="8">
    <source>
        <dbReference type="ARBA" id="ARBA00023157"/>
    </source>
</evidence>
<protein>
    <recommendedName>
        <fullName evidence="12">CLIP domain-containing serine protease</fullName>
        <ecNumber evidence="11">3.4.21.-</ecNumber>
    </recommendedName>
</protein>
<dbReference type="InterPro" id="IPR001254">
    <property type="entry name" value="Trypsin_dom"/>
</dbReference>
<keyword evidence="7" id="KW-0865">Zymogen</keyword>
<evidence type="ECO:0000259" key="13">
    <source>
        <dbReference type="PROSITE" id="PS50240"/>
    </source>
</evidence>
<dbReference type="PRINTS" id="PR00722">
    <property type="entry name" value="CHYMOTRYPSIN"/>
</dbReference>
<dbReference type="CDD" id="cd00190">
    <property type="entry name" value="Tryp_SPc"/>
    <property type="match status" value="1"/>
</dbReference>